<proteinExistence type="predicted"/>
<keyword evidence="1" id="KW-0812">Transmembrane</keyword>
<dbReference type="KEGG" id="pmet:G4Y79_05265"/>
<dbReference type="AlphaFoldDB" id="A0A7S8IEL1"/>
<dbReference type="Proteomes" id="UP000594468">
    <property type="component" value="Chromosome"/>
</dbReference>
<sequence>MTAVTGFISLFISPILTPTISFVRHWFAQLTYEDKFGYYQLVAGLFTFLQPTRGVAWFIESQLPFISARQFGALMMLAGGVTIALSFYTDLSPRRQFEYKRWPIFVWFLYIMIAIIAALRPFDAPPDREPDTILLPGTVLIIYVFTADILISQLIRLRDYAIQKS</sequence>
<feature type="transmembrane region" description="Helical" evidence="1">
    <location>
        <begin position="134"/>
        <end position="155"/>
    </location>
</feature>
<organism evidence="2 3">
    <name type="scientific">Phototrophicus methaneseepsis</name>
    <dbReference type="NCBI Taxonomy" id="2710758"/>
    <lineage>
        <taxon>Bacteria</taxon>
        <taxon>Bacillati</taxon>
        <taxon>Chloroflexota</taxon>
        <taxon>Candidatus Thermofontia</taxon>
        <taxon>Phototrophicales</taxon>
        <taxon>Phototrophicaceae</taxon>
        <taxon>Phototrophicus</taxon>
    </lineage>
</organism>
<feature type="transmembrane region" description="Helical" evidence="1">
    <location>
        <begin position="6"/>
        <end position="27"/>
    </location>
</feature>
<protein>
    <submittedName>
        <fullName evidence="2">Uncharacterized protein</fullName>
    </submittedName>
</protein>
<gene>
    <name evidence="2" type="ORF">G4Y79_05265</name>
</gene>
<dbReference type="EMBL" id="CP062983">
    <property type="protein sequence ID" value="QPC83790.1"/>
    <property type="molecule type" value="Genomic_DNA"/>
</dbReference>
<evidence type="ECO:0000256" key="1">
    <source>
        <dbReference type="SAM" id="Phobius"/>
    </source>
</evidence>
<feature type="transmembrane region" description="Helical" evidence="1">
    <location>
        <begin position="102"/>
        <end position="122"/>
    </location>
</feature>
<keyword evidence="1" id="KW-0472">Membrane</keyword>
<keyword evidence="1" id="KW-1133">Transmembrane helix</keyword>
<dbReference type="RefSeq" id="WP_195171854.1">
    <property type="nucleotide sequence ID" value="NZ_CP062983.1"/>
</dbReference>
<keyword evidence="3" id="KW-1185">Reference proteome</keyword>
<name>A0A7S8IEL1_9CHLR</name>
<evidence type="ECO:0000313" key="2">
    <source>
        <dbReference type="EMBL" id="QPC83790.1"/>
    </source>
</evidence>
<reference evidence="2 3" key="1">
    <citation type="submission" date="2020-02" db="EMBL/GenBank/DDBJ databases">
        <authorList>
            <person name="Zheng R.K."/>
            <person name="Sun C.M."/>
        </authorList>
    </citation>
    <scope>NUCLEOTIDE SEQUENCE [LARGE SCALE GENOMIC DNA]</scope>
    <source>
        <strain evidence="3">rifampicinis</strain>
    </source>
</reference>
<evidence type="ECO:0000313" key="3">
    <source>
        <dbReference type="Proteomes" id="UP000594468"/>
    </source>
</evidence>
<accession>A0A7S8IEL1</accession>
<feature type="transmembrane region" description="Helical" evidence="1">
    <location>
        <begin position="71"/>
        <end position="90"/>
    </location>
</feature>